<dbReference type="NCBIfam" id="TIGR02595">
    <property type="entry name" value="PEP_CTERM"/>
    <property type="match status" value="1"/>
</dbReference>
<comment type="caution">
    <text evidence="2">The sequence shown here is derived from an EMBL/GenBank/DDBJ whole genome shotgun (WGS) entry which is preliminary data.</text>
</comment>
<dbReference type="Pfam" id="PF13385">
    <property type="entry name" value="Laminin_G_3"/>
    <property type="match status" value="1"/>
</dbReference>
<name>A0A851GLP8_9BACT</name>
<feature type="signal peptide" evidence="1">
    <location>
        <begin position="1"/>
        <end position="24"/>
    </location>
</feature>
<dbReference type="InterPro" id="IPR013320">
    <property type="entry name" value="ConA-like_dom_sf"/>
</dbReference>
<evidence type="ECO:0000313" key="2">
    <source>
        <dbReference type="EMBL" id="NWK55064.1"/>
    </source>
</evidence>
<feature type="chain" id="PRO_5032315578" evidence="1">
    <location>
        <begin position="25"/>
        <end position="259"/>
    </location>
</feature>
<organism evidence="2 3">
    <name type="scientific">Oceaniferula marina</name>
    <dbReference type="NCBI Taxonomy" id="2748318"/>
    <lineage>
        <taxon>Bacteria</taxon>
        <taxon>Pseudomonadati</taxon>
        <taxon>Verrucomicrobiota</taxon>
        <taxon>Verrucomicrobiia</taxon>
        <taxon>Verrucomicrobiales</taxon>
        <taxon>Verrucomicrobiaceae</taxon>
        <taxon>Oceaniferula</taxon>
    </lineage>
</organism>
<dbReference type="AlphaFoldDB" id="A0A851GLP8"/>
<dbReference type="RefSeq" id="WP_178931605.1">
    <property type="nucleotide sequence ID" value="NZ_JACBAZ010000002.1"/>
</dbReference>
<proteinExistence type="predicted"/>
<evidence type="ECO:0000313" key="3">
    <source>
        <dbReference type="Proteomes" id="UP000557872"/>
    </source>
</evidence>
<evidence type="ECO:0000256" key="1">
    <source>
        <dbReference type="SAM" id="SignalP"/>
    </source>
</evidence>
<keyword evidence="1" id="KW-0732">Signal</keyword>
<dbReference type="EMBL" id="JACBAZ010000002">
    <property type="protein sequence ID" value="NWK55064.1"/>
    <property type="molecule type" value="Genomic_DNA"/>
</dbReference>
<dbReference type="SUPFAM" id="SSF49899">
    <property type="entry name" value="Concanavalin A-like lectins/glucanases"/>
    <property type="match status" value="1"/>
</dbReference>
<reference evidence="2 3" key="1">
    <citation type="submission" date="2020-07" db="EMBL/GenBank/DDBJ databases">
        <title>Roseicoccus Jingziensis gen. nov., sp. nov., isolated from coastal seawater.</title>
        <authorList>
            <person name="Feng X."/>
        </authorList>
    </citation>
    <scope>NUCLEOTIDE SEQUENCE [LARGE SCALE GENOMIC DNA]</scope>
    <source>
        <strain evidence="2 3">N1E253</strain>
    </source>
</reference>
<keyword evidence="3" id="KW-1185">Reference proteome</keyword>
<protein>
    <submittedName>
        <fullName evidence="2">PEP-CTERM sorting domain-containing protein</fullName>
    </submittedName>
</protein>
<gene>
    <name evidence="2" type="ORF">HW115_05550</name>
</gene>
<dbReference type="InterPro" id="IPR013424">
    <property type="entry name" value="Ice-binding_C"/>
</dbReference>
<sequence length="259" mass="27596">MTFPFSKNTLIATLSTALFLPSQAALIAHYDFADGNLLDDEQGTYDLTETTNGTANVGLDAEGFATFPGNDGTNEAHLEAAGPGGASNFTVSLWVRTDDWTQGNYQGIFSNNTGGAGTDFSWQLDSSGGNIRVVSNSSVSGVTYATSNLTADKWYNFIVRKTGTATELWITEEGVGSAVKVAEDIDTTPGGLQQFRLGVNRGDDSFLRMDMANVKIYDDASISLDTLLAEGPQLNTIPEPSSSALLSLAGLSLILRRRR</sequence>
<dbReference type="Proteomes" id="UP000557872">
    <property type="component" value="Unassembled WGS sequence"/>
</dbReference>
<accession>A0A851GLP8</accession>
<dbReference type="Gene3D" id="2.60.120.200">
    <property type="match status" value="1"/>
</dbReference>